<dbReference type="SUPFAM" id="SSF47413">
    <property type="entry name" value="lambda repressor-like DNA-binding domains"/>
    <property type="match status" value="1"/>
</dbReference>
<evidence type="ECO:0000313" key="3">
    <source>
        <dbReference type="EMBL" id="TWJ13643.1"/>
    </source>
</evidence>
<dbReference type="InterPro" id="IPR001387">
    <property type="entry name" value="Cro/C1-type_HTH"/>
</dbReference>
<dbReference type="OrthoDB" id="9791537at2"/>
<comment type="caution">
    <text evidence="3">The sequence shown here is derived from an EMBL/GenBank/DDBJ whole genome shotgun (WGS) entry which is preliminary data.</text>
</comment>
<dbReference type="EMBL" id="VLLN01000037">
    <property type="protein sequence ID" value="TWJ13643.1"/>
    <property type="molecule type" value="Genomic_DNA"/>
</dbReference>
<keyword evidence="4" id="KW-1185">Reference proteome</keyword>
<dbReference type="Proteomes" id="UP000319449">
    <property type="component" value="Unassembled WGS sequence"/>
</dbReference>
<evidence type="ECO:0000259" key="2">
    <source>
        <dbReference type="PROSITE" id="PS50943"/>
    </source>
</evidence>
<feature type="domain" description="HTH cro/C1-type" evidence="2">
    <location>
        <begin position="7"/>
        <end position="61"/>
    </location>
</feature>
<gene>
    <name evidence="3" type="ORF">JN12_03756</name>
</gene>
<accession>A0A562V6Y3</accession>
<dbReference type="RefSeq" id="WP_145025652.1">
    <property type="nucleotide sequence ID" value="NZ_VLLN01000037.1"/>
</dbReference>
<dbReference type="SMART" id="SM00530">
    <property type="entry name" value="HTH_XRE"/>
    <property type="match status" value="1"/>
</dbReference>
<dbReference type="PROSITE" id="PS50943">
    <property type="entry name" value="HTH_CROC1"/>
    <property type="match status" value="1"/>
</dbReference>
<dbReference type="Gene3D" id="1.10.260.40">
    <property type="entry name" value="lambda repressor-like DNA-binding domains"/>
    <property type="match status" value="1"/>
</dbReference>
<sequence>MEKRDRLKILRLLNGCTQDILANRLGVPRTSIAMWEKGRYGFSSEVTVKLASTLGVQTDYLILGTPAIANAVWIPIPPSRPDYLRSMQEDLTALLPQFLTENKFNASYSDSLADGSRFFLLGQDYYFGCLLIADARLADTINVGLKQTIDEDLITGLDHKIDKLDGSVFEFVQSHWLPPSRLPQDFKRIDVVKLCQMLEKKRGSEDSGEKNDSLKLIYRTFNEVVRKYDVPDTAMDKLDELFVTKFKELSSVPSASIKVTSLMTEIGKALKSLGCQKRKEEQY</sequence>
<dbReference type="Pfam" id="PF12844">
    <property type="entry name" value="HTH_19"/>
    <property type="match status" value="1"/>
</dbReference>
<organism evidence="3 4">
    <name type="scientific">Geobacter argillaceus</name>
    <dbReference type="NCBI Taxonomy" id="345631"/>
    <lineage>
        <taxon>Bacteria</taxon>
        <taxon>Pseudomonadati</taxon>
        <taxon>Thermodesulfobacteriota</taxon>
        <taxon>Desulfuromonadia</taxon>
        <taxon>Geobacterales</taxon>
        <taxon>Geobacteraceae</taxon>
        <taxon>Geobacter</taxon>
    </lineage>
</organism>
<keyword evidence="1 3" id="KW-0238">DNA-binding</keyword>
<name>A0A562V6Y3_9BACT</name>
<evidence type="ECO:0000256" key="1">
    <source>
        <dbReference type="ARBA" id="ARBA00023125"/>
    </source>
</evidence>
<reference evidence="3 4" key="1">
    <citation type="submission" date="2019-07" db="EMBL/GenBank/DDBJ databases">
        <title>Genomic Encyclopedia of Archaeal and Bacterial Type Strains, Phase II (KMG-II): from individual species to whole genera.</title>
        <authorList>
            <person name="Goeker M."/>
        </authorList>
    </citation>
    <scope>NUCLEOTIDE SEQUENCE [LARGE SCALE GENOMIC DNA]</scope>
    <source>
        <strain evidence="3 4">ATCC BAA-1139</strain>
    </source>
</reference>
<dbReference type="AlphaFoldDB" id="A0A562V6Y3"/>
<evidence type="ECO:0000313" key="4">
    <source>
        <dbReference type="Proteomes" id="UP000319449"/>
    </source>
</evidence>
<dbReference type="InterPro" id="IPR010982">
    <property type="entry name" value="Lambda_DNA-bd_dom_sf"/>
</dbReference>
<proteinExistence type="predicted"/>
<dbReference type="PANTHER" id="PTHR46558">
    <property type="entry name" value="TRACRIPTIONAL REGULATORY PROTEIN-RELATED-RELATED"/>
    <property type="match status" value="1"/>
</dbReference>
<protein>
    <submittedName>
        <fullName evidence="3">DNA-binding XRE family transcriptional regulator</fullName>
    </submittedName>
</protein>
<dbReference type="GO" id="GO:0003677">
    <property type="term" value="F:DNA binding"/>
    <property type="evidence" value="ECO:0007669"/>
    <property type="project" value="UniProtKB-KW"/>
</dbReference>
<dbReference type="PANTHER" id="PTHR46558:SF4">
    <property type="entry name" value="DNA-BIDING PHAGE PROTEIN"/>
    <property type="match status" value="1"/>
</dbReference>
<dbReference type="CDD" id="cd00093">
    <property type="entry name" value="HTH_XRE"/>
    <property type="match status" value="1"/>
</dbReference>